<name>A0A1B1Z4H6_9BACL</name>
<sequence>MEGERLLREQRASYLSLLLARHATRKLAAAGFSNYAGATLNIFHRGHRTPRGKRASWNGNQPLHISTEFANSPNYLTYAGM</sequence>
<accession>A0A1B1Z4H6</accession>
<dbReference type="EMBL" id="CP016761">
    <property type="protein sequence ID" value="ANX12330.1"/>
    <property type="molecule type" value="Genomic_DNA"/>
</dbReference>
<dbReference type="Proteomes" id="UP000077412">
    <property type="component" value="Chromosome"/>
</dbReference>
<dbReference type="STRING" id="255247.ABE41_009935"/>
<keyword evidence="2" id="KW-1185">Reference proteome</keyword>
<proteinExistence type="predicted"/>
<dbReference type="KEGG" id="far:ABE41_009935"/>
<organism evidence="1 2">
    <name type="scientific">Fictibacillus arsenicus</name>
    <dbReference type="NCBI Taxonomy" id="255247"/>
    <lineage>
        <taxon>Bacteria</taxon>
        <taxon>Bacillati</taxon>
        <taxon>Bacillota</taxon>
        <taxon>Bacilli</taxon>
        <taxon>Bacillales</taxon>
        <taxon>Fictibacillaceae</taxon>
        <taxon>Fictibacillus</taxon>
    </lineage>
</organism>
<dbReference type="AlphaFoldDB" id="A0A1B1Z4H6"/>
<gene>
    <name evidence="1" type="ORF">ABE41_009935</name>
</gene>
<evidence type="ECO:0000313" key="2">
    <source>
        <dbReference type="Proteomes" id="UP000077412"/>
    </source>
</evidence>
<reference evidence="1 2" key="1">
    <citation type="submission" date="2016-08" db="EMBL/GenBank/DDBJ databases">
        <title>Complete genome sequence of Fictibacillus arsenicus G25-54, a strain with toxicity to nematodes and a potential arsenic-resistance activity.</title>
        <authorList>
            <person name="Zheng Z."/>
        </authorList>
    </citation>
    <scope>NUCLEOTIDE SEQUENCE [LARGE SCALE GENOMIC DNA]</scope>
    <source>
        <strain evidence="1 2">G25-54</strain>
    </source>
</reference>
<evidence type="ECO:0000313" key="1">
    <source>
        <dbReference type="EMBL" id="ANX12330.1"/>
    </source>
</evidence>
<protein>
    <submittedName>
        <fullName evidence="1">Uncharacterized protein</fullName>
    </submittedName>
</protein>